<accession>A0A212KDC1</accession>
<dbReference type="Pfam" id="PF13692">
    <property type="entry name" value="Glyco_trans_1_4"/>
    <property type="match status" value="1"/>
</dbReference>
<evidence type="ECO:0000256" key="2">
    <source>
        <dbReference type="ARBA" id="ARBA00022692"/>
    </source>
</evidence>
<evidence type="ECO:0000313" key="8">
    <source>
        <dbReference type="EMBL" id="SBW09608.1"/>
    </source>
</evidence>
<keyword evidence="8" id="KW-0808">Transferase</keyword>
<organism evidence="8">
    <name type="scientific">uncultured Alphaproteobacteria bacterium</name>
    <dbReference type="NCBI Taxonomy" id="91750"/>
    <lineage>
        <taxon>Bacteria</taxon>
        <taxon>Pseudomonadati</taxon>
        <taxon>Pseudomonadota</taxon>
        <taxon>Alphaproteobacteria</taxon>
        <taxon>environmental samples</taxon>
    </lineage>
</organism>
<dbReference type="EMBL" id="FLUO01000001">
    <property type="protein sequence ID" value="SBW09608.1"/>
    <property type="molecule type" value="Genomic_DNA"/>
</dbReference>
<evidence type="ECO:0000259" key="6">
    <source>
        <dbReference type="Pfam" id="PF04932"/>
    </source>
</evidence>
<dbReference type="InterPro" id="IPR028098">
    <property type="entry name" value="Glyco_trans_4-like_N"/>
</dbReference>
<dbReference type="SUPFAM" id="SSF53756">
    <property type="entry name" value="UDP-Glycosyltransferase/glycogen phosphorylase"/>
    <property type="match status" value="1"/>
</dbReference>
<feature type="domain" description="O-antigen ligase-related" evidence="6">
    <location>
        <begin position="199"/>
        <end position="339"/>
    </location>
</feature>
<sequence>MSANSAVAPATRRHRLTAVLVGLAIPAGGLGYTALAAVAAAALLAGLAVPDRATHLRRVLLMLFYHPVGLLCGLMLALWLPDLAISFDARESAETWARIAIAIAGAAYLWSILDRNDRLIGIARDSLALSALLLVGASAAALLYAPDWIAEMRNSPDDPWMRYRQFAAALACLAPLLAWIAATARGWRRFAAALALVPALAVSVGGGGLAFVACLGGGVALAAYCAGLRARAARAPLALLGLALAAALVAALLATSGTTVEDTGALGLPLWLADFRHQNIWAFMVERIPDAPWFGRGLNALARIPGADHLLPGTTPFTPSHPHNWALEIVAETGAFGFAPVLLLVIGLFARDARALAAGGGARIAARLAMVATFFAIASFNFSIWAPWWGLTLLFLLLIASARPECGGAPPRMLVVVGEVSDFVARRLTLARAAETAGYAVGVVCEGVDAQRKVLDALGLPVHVWPLKRFSGNPWRRFQAIGALRRIYEAVEPRLVHHVGPRPVAYGAIAARLAGVPFALGTIDGADFPFDRLPRPGGLKRRWMRPLGWAMDRPGATLLAQNPEDAQALRESGIVAPKRIAILPGAGVDTEAFRPVPEPEGSPVVVTQASRMLWTKGVRETVAAARLLKERELPVTVRLVGDVDPGNPNNVHPATLSLWNADGWVAWTGARPDMPKVWAESHIAVLASHHEGVPQSLLEAAASGRPLIAADVPGCRELVIDGETGILVPPRDPKLLADAIARLAEDPEARRRMGAAARAKVEATFAEPAIEARTLALYRGLDA</sequence>
<feature type="transmembrane region" description="Helical" evidence="5">
    <location>
        <begin position="20"/>
        <end position="47"/>
    </location>
</feature>
<feature type="transmembrane region" description="Helical" evidence="5">
    <location>
        <begin position="362"/>
        <end position="380"/>
    </location>
</feature>
<feature type="transmembrane region" description="Helical" evidence="5">
    <location>
        <begin position="329"/>
        <end position="350"/>
    </location>
</feature>
<dbReference type="Pfam" id="PF04932">
    <property type="entry name" value="Wzy_C"/>
    <property type="match status" value="1"/>
</dbReference>
<dbReference type="InterPro" id="IPR007016">
    <property type="entry name" value="O-antigen_ligase-rel_domated"/>
</dbReference>
<dbReference type="GO" id="GO:0016757">
    <property type="term" value="F:glycosyltransferase activity"/>
    <property type="evidence" value="ECO:0007669"/>
    <property type="project" value="TreeGrafter"/>
</dbReference>
<reference evidence="8" key="1">
    <citation type="submission" date="2016-04" db="EMBL/GenBank/DDBJ databases">
        <authorList>
            <person name="Evans L.H."/>
            <person name="Alamgir A."/>
            <person name="Owens N."/>
            <person name="Weber N.D."/>
            <person name="Virtaneva K."/>
            <person name="Barbian K."/>
            <person name="Babar A."/>
            <person name="Rosenke K."/>
        </authorList>
    </citation>
    <scope>NUCLEOTIDE SEQUENCE</scope>
    <source>
        <strain evidence="8">86</strain>
    </source>
</reference>
<dbReference type="AlphaFoldDB" id="A0A212KDC1"/>
<keyword evidence="3 5" id="KW-1133">Transmembrane helix</keyword>
<feature type="transmembrane region" description="Helical" evidence="5">
    <location>
        <begin position="59"/>
        <end position="80"/>
    </location>
</feature>
<dbReference type="PANTHER" id="PTHR12526">
    <property type="entry name" value="GLYCOSYLTRANSFERASE"/>
    <property type="match status" value="1"/>
</dbReference>
<comment type="subcellular location">
    <subcellularLocation>
        <location evidence="1">Membrane</location>
        <topology evidence="1">Multi-pass membrane protein</topology>
    </subcellularLocation>
</comment>
<dbReference type="GO" id="GO:0016020">
    <property type="term" value="C:membrane"/>
    <property type="evidence" value="ECO:0007669"/>
    <property type="project" value="UniProtKB-SubCell"/>
</dbReference>
<evidence type="ECO:0000256" key="5">
    <source>
        <dbReference type="SAM" id="Phobius"/>
    </source>
</evidence>
<evidence type="ECO:0000256" key="1">
    <source>
        <dbReference type="ARBA" id="ARBA00004141"/>
    </source>
</evidence>
<feature type="transmembrane region" description="Helical" evidence="5">
    <location>
        <begin position="95"/>
        <end position="113"/>
    </location>
</feature>
<feature type="domain" description="Glycosyltransferase subfamily 4-like N-terminal" evidence="7">
    <location>
        <begin position="428"/>
        <end position="584"/>
    </location>
</feature>
<feature type="transmembrane region" description="Helical" evidence="5">
    <location>
        <begin position="187"/>
        <end position="204"/>
    </location>
</feature>
<dbReference type="Pfam" id="PF13579">
    <property type="entry name" value="Glyco_trans_4_4"/>
    <property type="match status" value="1"/>
</dbReference>
<keyword evidence="2 5" id="KW-0812">Transmembrane</keyword>
<name>A0A212KDC1_9PROT</name>
<feature type="transmembrane region" description="Helical" evidence="5">
    <location>
        <begin position="125"/>
        <end position="145"/>
    </location>
</feature>
<gene>
    <name evidence="8" type="ORF">KL86APRO_12633</name>
</gene>
<feature type="transmembrane region" description="Helical" evidence="5">
    <location>
        <begin position="235"/>
        <end position="254"/>
    </location>
</feature>
<dbReference type="CDD" id="cd03808">
    <property type="entry name" value="GT4_CapM-like"/>
    <property type="match status" value="1"/>
</dbReference>
<dbReference type="Gene3D" id="3.40.50.2000">
    <property type="entry name" value="Glycogen Phosphorylase B"/>
    <property type="match status" value="2"/>
</dbReference>
<protein>
    <submittedName>
        <fullName evidence="8">Putative Glycosyltransferase</fullName>
    </submittedName>
</protein>
<evidence type="ECO:0000259" key="7">
    <source>
        <dbReference type="Pfam" id="PF13579"/>
    </source>
</evidence>
<evidence type="ECO:0000256" key="3">
    <source>
        <dbReference type="ARBA" id="ARBA00022989"/>
    </source>
</evidence>
<feature type="transmembrane region" description="Helical" evidence="5">
    <location>
        <begin position="210"/>
        <end position="228"/>
    </location>
</feature>
<dbReference type="PANTHER" id="PTHR12526:SF638">
    <property type="entry name" value="SPORE COAT PROTEIN SA"/>
    <property type="match status" value="1"/>
</dbReference>
<keyword evidence="4 5" id="KW-0472">Membrane</keyword>
<feature type="transmembrane region" description="Helical" evidence="5">
    <location>
        <begin position="165"/>
        <end position="182"/>
    </location>
</feature>
<proteinExistence type="predicted"/>
<evidence type="ECO:0000256" key="4">
    <source>
        <dbReference type="ARBA" id="ARBA00023136"/>
    </source>
</evidence>